<evidence type="ECO:0000313" key="1">
    <source>
        <dbReference type="EMBL" id="MBK9982079.1"/>
    </source>
</evidence>
<sequence>MSGNNGFAETDDTFKVAKLVIKKIKQGEMSPAIFVKELRRLKASG</sequence>
<name>A0A9D7STZ0_9BACT</name>
<dbReference type="AlphaFoldDB" id="A0A9D7STZ0"/>
<reference evidence="1 2" key="1">
    <citation type="submission" date="2020-10" db="EMBL/GenBank/DDBJ databases">
        <title>Connecting structure to function with the recovery of over 1000 high-quality activated sludge metagenome-assembled genomes encoding full-length rRNA genes using long-read sequencing.</title>
        <authorList>
            <person name="Singleton C.M."/>
            <person name="Petriglieri F."/>
            <person name="Kristensen J.M."/>
            <person name="Kirkegaard R.H."/>
            <person name="Michaelsen T.Y."/>
            <person name="Andersen M.H."/>
            <person name="Karst S.M."/>
            <person name="Dueholm M.S."/>
            <person name="Nielsen P.H."/>
            <person name="Albertsen M."/>
        </authorList>
    </citation>
    <scope>NUCLEOTIDE SEQUENCE [LARGE SCALE GENOMIC DNA]</scope>
    <source>
        <strain evidence="1">Ribe_18-Q3-R11-54_MAXAC.273</strain>
    </source>
</reference>
<proteinExistence type="predicted"/>
<evidence type="ECO:0000313" key="2">
    <source>
        <dbReference type="Proteomes" id="UP000808337"/>
    </source>
</evidence>
<protein>
    <submittedName>
        <fullName evidence="1">DUF4907 domain-containing protein</fullName>
    </submittedName>
</protein>
<organism evidence="1 2">
    <name type="scientific">Candidatus Opimibacter skivensis</name>
    <dbReference type="NCBI Taxonomy" id="2982028"/>
    <lineage>
        <taxon>Bacteria</taxon>
        <taxon>Pseudomonadati</taxon>
        <taxon>Bacteroidota</taxon>
        <taxon>Saprospiria</taxon>
        <taxon>Saprospirales</taxon>
        <taxon>Saprospiraceae</taxon>
        <taxon>Candidatus Opimibacter</taxon>
    </lineage>
</organism>
<gene>
    <name evidence="1" type="ORF">IPP15_06560</name>
</gene>
<comment type="caution">
    <text evidence="1">The sequence shown here is derived from an EMBL/GenBank/DDBJ whole genome shotgun (WGS) entry which is preliminary data.</text>
</comment>
<dbReference type="Pfam" id="PF16250">
    <property type="entry name" value="DUF4907"/>
    <property type="match status" value="1"/>
</dbReference>
<dbReference type="EMBL" id="JADKGY010000001">
    <property type="protein sequence ID" value="MBK9982079.1"/>
    <property type="molecule type" value="Genomic_DNA"/>
</dbReference>
<accession>A0A9D7STZ0</accession>
<dbReference type="InterPro" id="IPR032593">
    <property type="entry name" value="DUF4907"/>
</dbReference>
<dbReference type="Proteomes" id="UP000808337">
    <property type="component" value="Unassembled WGS sequence"/>
</dbReference>